<dbReference type="Proteomes" id="UP000244005">
    <property type="component" value="Unassembled WGS sequence"/>
</dbReference>
<proteinExistence type="inferred from homology"/>
<keyword evidence="2" id="KW-0456">Lyase</keyword>
<feature type="coiled-coil region" evidence="3">
    <location>
        <begin position="543"/>
        <end position="570"/>
    </location>
</feature>
<gene>
    <name evidence="4" type="ORF">MARPO_0011s0046</name>
</gene>
<dbReference type="Pfam" id="PF19086">
    <property type="entry name" value="Terpene_syn_C_2"/>
    <property type="match status" value="2"/>
</dbReference>
<dbReference type="Gene3D" id="1.10.600.10">
    <property type="entry name" value="Farnesyl Diphosphate Synthase"/>
    <property type="match status" value="2"/>
</dbReference>
<comment type="cofactor">
    <cofactor evidence="2">
        <name>Mg(2+)</name>
        <dbReference type="ChEBI" id="CHEBI:18420"/>
    </cofactor>
</comment>
<dbReference type="GO" id="GO:0008299">
    <property type="term" value="P:isoprenoid biosynthetic process"/>
    <property type="evidence" value="ECO:0007669"/>
    <property type="project" value="UniProtKB-ARBA"/>
</dbReference>
<dbReference type="EC" id="4.2.3.-" evidence="2"/>
<keyword evidence="3" id="KW-0175">Coiled coil</keyword>
<dbReference type="SMR" id="A0A2R6XJU0"/>
<feature type="coiled-coil region" evidence="3">
    <location>
        <begin position="426"/>
        <end position="453"/>
    </location>
</feature>
<evidence type="ECO:0000313" key="5">
    <source>
        <dbReference type="Proteomes" id="UP000244005"/>
    </source>
</evidence>
<sequence length="610" mass="69608">MSARDNGAIIRSRQKSTKNLGSYVSNTLKDLGDKSPLLGWVSDMYSMAAKAQRNFSRVFSMGSKAMSGGGKGKKAVKVAVQNNLASKAGAVVYTGESVSHWQASSHRTQVAASSAQMLINHEEEYDVPEFVLPYEISEVHPLTAEFSDETYRWLARHHIDTQVGAQAWNKFMDEEIPGLAGHVYVDTQPKEFLWCCKYVALVVILDNVLDEPEVIEDPNKAATLILEINKVLMWFFSEDPHLRQYLKPLFNCVSADQRDDVVNSFSKSLAYAYTSSRSGLMSLKLQPISSAFRDLWLEYCESLPHECGLRMARYIQNYLLGCISETKNRKSQAFPTTLADYIPLRRQSVGMEPLIVVTDLFVKARQWPEIPNYVFYGPHMQRLLRALSDVTAWHNDVYSFPKEVLKRGDPHNLVFVISQEHGCSYMEAAIHAMEMINNRINDLETAAAYLQVEAPYSSQNAVAEYTRVCRQWVVTDLFVKARQWPEIPNYVFYGPHMQRLLRALSDVTAWHNDVYSFPKEVLKRGDPHNLVFVISQEHGCSYMEAAIHAMEMINNRINDLETAAAYLQVEAPYSSQNAVAEYTRVCRQWVTGSHQWHQKSNRYNEDHRII</sequence>
<accession>A0A2R6XJU0</accession>
<dbReference type="GO" id="GO:0010333">
    <property type="term" value="F:terpene synthase activity"/>
    <property type="evidence" value="ECO:0007669"/>
    <property type="project" value="InterPro"/>
</dbReference>
<keyword evidence="2" id="KW-0479">Metal-binding</keyword>
<evidence type="ECO:0000256" key="2">
    <source>
        <dbReference type="RuleBase" id="RU366034"/>
    </source>
</evidence>
<evidence type="ECO:0000313" key="4">
    <source>
        <dbReference type="EMBL" id="PTQ46352.1"/>
    </source>
</evidence>
<dbReference type="GO" id="GO:0046872">
    <property type="term" value="F:metal ion binding"/>
    <property type="evidence" value="ECO:0007669"/>
    <property type="project" value="UniProtKB-KW"/>
</dbReference>
<dbReference type="PANTHER" id="PTHR35201:SF4">
    <property type="entry name" value="BETA-PINACENE SYNTHASE-RELATED"/>
    <property type="match status" value="1"/>
</dbReference>
<dbReference type="AlphaFoldDB" id="A0A2R6XJU0"/>
<protein>
    <recommendedName>
        <fullName evidence="2">Terpene synthase</fullName>
        <ecNumber evidence="2">4.2.3.-</ecNumber>
    </recommendedName>
</protein>
<keyword evidence="5" id="KW-1185">Reference proteome</keyword>
<comment type="similarity">
    <text evidence="1 2">Belongs to the terpene synthase family.</text>
</comment>
<dbReference type="EMBL" id="KZ772683">
    <property type="protein sequence ID" value="PTQ46352.1"/>
    <property type="molecule type" value="Genomic_DNA"/>
</dbReference>
<dbReference type="OrthoDB" id="6486656at2759"/>
<reference evidence="5" key="1">
    <citation type="journal article" date="2017" name="Cell">
        <title>Insights into land plant evolution garnered from the Marchantia polymorpha genome.</title>
        <authorList>
            <person name="Bowman J.L."/>
            <person name="Kohchi T."/>
            <person name="Yamato K.T."/>
            <person name="Jenkins J."/>
            <person name="Shu S."/>
            <person name="Ishizaki K."/>
            <person name="Yamaoka S."/>
            <person name="Nishihama R."/>
            <person name="Nakamura Y."/>
            <person name="Berger F."/>
            <person name="Adam C."/>
            <person name="Aki S.S."/>
            <person name="Althoff F."/>
            <person name="Araki T."/>
            <person name="Arteaga-Vazquez M.A."/>
            <person name="Balasubrmanian S."/>
            <person name="Barry K."/>
            <person name="Bauer D."/>
            <person name="Boehm C.R."/>
            <person name="Briginshaw L."/>
            <person name="Caballero-Perez J."/>
            <person name="Catarino B."/>
            <person name="Chen F."/>
            <person name="Chiyoda S."/>
            <person name="Chovatia M."/>
            <person name="Davies K.M."/>
            <person name="Delmans M."/>
            <person name="Demura T."/>
            <person name="Dierschke T."/>
            <person name="Dolan L."/>
            <person name="Dorantes-Acosta A.E."/>
            <person name="Eklund D.M."/>
            <person name="Florent S.N."/>
            <person name="Flores-Sandoval E."/>
            <person name="Fujiyama A."/>
            <person name="Fukuzawa H."/>
            <person name="Galik B."/>
            <person name="Grimanelli D."/>
            <person name="Grimwood J."/>
            <person name="Grossniklaus U."/>
            <person name="Hamada T."/>
            <person name="Haseloff J."/>
            <person name="Hetherington A.J."/>
            <person name="Higo A."/>
            <person name="Hirakawa Y."/>
            <person name="Hundley H.N."/>
            <person name="Ikeda Y."/>
            <person name="Inoue K."/>
            <person name="Inoue S.I."/>
            <person name="Ishida S."/>
            <person name="Jia Q."/>
            <person name="Kakita M."/>
            <person name="Kanazawa T."/>
            <person name="Kawai Y."/>
            <person name="Kawashima T."/>
            <person name="Kennedy M."/>
            <person name="Kinose K."/>
            <person name="Kinoshita T."/>
            <person name="Kohara Y."/>
            <person name="Koide E."/>
            <person name="Komatsu K."/>
            <person name="Kopischke S."/>
            <person name="Kubo M."/>
            <person name="Kyozuka J."/>
            <person name="Lagercrantz U."/>
            <person name="Lin S.S."/>
            <person name="Lindquist E."/>
            <person name="Lipzen A.M."/>
            <person name="Lu C.W."/>
            <person name="De Luna E."/>
            <person name="Martienssen R.A."/>
            <person name="Minamino N."/>
            <person name="Mizutani M."/>
            <person name="Mizutani M."/>
            <person name="Mochizuki N."/>
            <person name="Monte I."/>
            <person name="Mosher R."/>
            <person name="Nagasaki H."/>
            <person name="Nakagami H."/>
            <person name="Naramoto S."/>
            <person name="Nishitani K."/>
            <person name="Ohtani M."/>
            <person name="Okamoto T."/>
            <person name="Okumura M."/>
            <person name="Phillips J."/>
            <person name="Pollak B."/>
            <person name="Reinders A."/>
            <person name="Rovekamp M."/>
            <person name="Sano R."/>
            <person name="Sawa S."/>
            <person name="Schmid M.W."/>
            <person name="Shirakawa M."/>
            <person name="Solano R."/>
            <person name="Spunde A."/>
            <person name="Suetsugu N."/>
            <person name="Sugano S."/>
            <person name="Sugiyama A."/>
            <person name="Sun R."/>
            <person name="Suzuki Y."/>
            <person name="Takenaka M."/>
            <person name="Takezawa D."/>
            <person name="Tomogane H."/>
            <person name="Tsuzuki M."/>
            <person name="Ueda T."/>
            <person name="Umeda M."/>
            <person name="Ward J.M."/>
            <person name="Watanabe Y."/>
            <person name="Yazaki K."/>
            <person name="Yokoyama R."/>
            <person name="Yoshitake Y."/>
            <person name="Yotsui I."/>
            <person name="Zachgo S."/>
            <person name="Schmutz J."/>
        </authorList>
    </citation>
    <scope>NUCLEOTIDE SEQUENCE [LARGE SCALE GENOMIC DNA]</scope>
    <source>
        <strain evidence="5">Tak-1</strain>
    </source>
</reference>
<dbReference type="SUPFAM" id="SSF48576">
    <property type="entry name" value="Terpenoid synthases"/>
    <property type="match status" value="2"/>
</dbReference>
<dbReference type="InterPro" id="IPR034686">
    <property type="entry name" value="Terpene_cyclase-like_2"/>
</dbReference>
<evidence type="ECO:0000256" key="1">
    <source>
        <dbReference type="ARBA" id="ARBA00006333"/>
    </source>
</evidence>
<organism evidence="4 5">
    <name type="scientific">Marchantia polymorpha</name>
    <name type="common">Common liverwort</name>
    <name type="synonym">Marchantia aquatica</name>
    <dbReference type="NCBI Taxonomy" id="3197"/>
    <lineage>
        <taxon>Eukaryota</taxon>
        <taxon>Viridiplantae</taxon>
        <taxon>Streptophyta</taxon>
        <taxon>Embryophyta</taxon>
        <taxon>Marchantiophyta</taxon>
        <taxon>Marchantiopsida</taxon>
        <taxon>Marchantiidae</taxon>
        <taxon>Marchantiales</taxon>
        <taxon>Marchantiaceae</taxon>
        <taxon>Marchantia</taxon>
    </lineage>
</organism>
<name>A0A2R6XJU0_MARPO</name>
<keyword evidence="2" id="KW-0460">Magnesium</keyword>
<dbReference type="InterPro" id="IPR008949">
    <property type="entry name" value="Isoprenoid_synthase_dom_sf"/>
</dbReference>
<dbReference type="PANTHER" id="PTHR35201">
    <property type="entry name" value="TERPENE SYNTHASE"/>
    <property type="match status" value="1"/>
</dbReference>
<evidence type="ECO:0000256" key="3">
    <source>
        <dbReference type="SAM" id="Coils"/>
    </source>
</evidence>